<evidence type="ECO:0008006" key="4">
    <source>
        <dbReference type="Google" id="ProtNLM"/>
    </source>
</evidence>
<protein>
    <recommendedName>
        <fullName evidence="4">SPW repeat-containing protein</fullName>
    </recommendedName>
</protein>
<gene>
    <name evidence="2" type="ORF">ACFSAU_07500</name>
</gene>
<feature type="transmembrane region" description="Helical" evidence="1">
    <location>
        <begin position="7"/>
        <end position="26"/>
    </location>
</feature>
<evidence type="ECO:0000313" key="3">
    <source>
        <dbReference type="Proteomes" id="UP001597139"/>
    </source>
</evidence>
<organism evidence="2 3">
    <name type="scientific">Halolamina litorea</name>
    <dbReference type="NCBI Taxonomy" id="1515593"/>
    <lineage>
        <taxon>Archaea</taxon>
        <taxon>Methanobacteriati</taxon>
        <taxon>Methanobacteriota</taxon>
        <taxon>Stenosarchaea group</taxon>
        <taxon>Halobacteria</taxon>
        <taxon>Halobacteriales</taxon>
        <taxon>Haloferacaceae</taxon>
    </lineage>
</organism>
<dbReference type="EMBL" id="JBHUCZ010000003">
    <property type="protein sequence ID" value="MFD1567334.1"/>
    <property type="molecule type" value="Genomic_DNA"/>
</dbReference>
<keyword evidence="3" id="KW-1185">Reference proteome</keyword>
<evidence type="ECO:0000256" key="1">
    <source>
        <dbReference type="SAM" id="Phobius"/>
    </source>
</evidence>
<dbReference type="RefSeq" id="WP_267646309.1">
    <property type="nucleotide sequence ID" value="NZ_JANHGR010000001.1"/>
</dbReference>
<comment type="caution">
    <text evidence="2">The sequence shown here is derived from an EMBL/GenBank/DDBJ whole genome shotgun (WGS) entry which is preliminary data.</text>
</comment>
<keyword evidence="1" id="KW-0472">Membrane</keyword>
<keyword evidence="1" id="KW-1133">Transmembrane helix</keyword>
<reference evidence="2 3" key="1">
    <citation type="journal article" date="2019" name="Int. J. Syst. Evol. Microbiol.">
        <title>The Global Catalogue of Microorganisms (GCM) 10K type strain sequencing project: providing services to taxonomists for standard genome sequencing and annotation.</title>
        <authorList>
            <consortium name="The Broad Institute Genomics Platform"/>
            <consortium name="The Broad Institute Genome Sequencing Center for Infectious Disease"/>
            <person name="Wu L."/>
            <person name="Ma J."/>
        </authorList>
    </citation>
    <scope>NUCLEOTIDE SEQUENCE [LARGE SCALE GENOMIC DNA]</scope>
    <source>
        <strain evidence="2 3">CGMCC 1.12859</strain>
    </source>
</reference>
<name>A0ABD6BRT5_9EURY</name>
<evidence type="ECO:0000313" key="2">
    <source>
        <dbReference type="EMBL" id="MFD1567334.1"/>
    </source>
</evidence>
<dbReference type="Proteomes" id="UP001597139">
    <property type="component" value="Unassembled WGS sequence"/>
</dbReference>
<dbReference type="AlphaFoldDB" id="A0ABD6BRT5"/>
<keyword evidence="1" id="KW-0812">Transmembrane</keyword>
<feature type="transmembrane region" description="Helical" evidence="1">
    <location>
        <begin position="93"/>
        <end position="113"/>
    </location>
</feature>
<accession>A0ABD6BRT5</accession>
<proteinExistence type="predicted"/>
<feature type="transmembrane region" description="Helical" evidence="1">
    <location>
        <begin position="57"/>
        <end position="81"/>
    </location>
</feature>
<sequence>MVSTLRRFLATVVYGLAVLLGGSLLVPSPTHPLIAVPVLAGGASLVHAVETHHLDELGYAIAGMWAAVLALSVSAGVVGTVGGGLDPLVSVPLASVLGTVAVAAVLVAGYLVAVRRADGGSLSDHG</sequence>